<dbReference type="CDD" id="cd06147">
    <property type="entry name" value="Rrp6p_like_exo"/>
    <property type="match status" value="1"/>
</dbReference>
<evidence type="ECO:0000313" key="14">
    <source>
        <dbReference type="WBParaSite" id="maker-E.canG7_contigs_0474-snap-gene-2.28-mRNA-1"/>
    </source>
</evidence>
<dbReference type="Pfam" id="PF08066">
    <property type="entry name" value="PMC2NT"/>
    <property type="match status" value="1"/>
</dbReference>
<keyword evidence="7" id="KW-0539">Nucleus</keyword>
<dbReference type="Pfam" id="PF00570">
    <property type="entry name" value="HRDC"/>
    <property type="match status" value="1"/>
</dbReference>
<dbReference type="WBParaSite" id="maker-E.canG7_contigs_0474-snap-gene-2.28-mRNA-1">
    <property type="protein sequence ID" value="maker-E.canG7_contigs_0474-snap-gene-2.28-mRNA-1"/>
    <property type="gene ID" value="EcG7_00627"/>
</dbReference>
<keyword evidence="2" id="KW-0698">rRNA processing</keyword>
<dbReference type="GO" id="GO:0071039">
    <property type="term" value="P:nuclear polyadenylation-dependent CUT catabolic process"/>
    <property type="evidence" value="ECO:0007669"/>
    <property type="project" value="TreeGrafter"/>
</dbReference>
<dbReference type="GO" id="GO:0003727">
    <property type="term" value="F:single-stranded RNA binding"/>
    <property type="evidence" value="ECO:0007669"/>
    <property type="project" value="TreeGrafter"/>
</dbReference>
<evidence type="ECO:0000256" key="9">
    <source>
        <dbReference type="SAM" id="MobiDB-lite"/>
    </source>
</evidence>
<dbReference type="FunFam" id="1.10.150.80:FF:000001">
    <property type="entry name" value="Putative exosome component 10"/>
    <property type="match status" value="1"/>
</dbReference>
<dbReference type="CDD" id="cd00171">
    <property type="entry name" value="Sec7"/>
    <property type="match status" value="1"/>
</dbReference>
<dbReference type="SUPFAM" id="SSF81383">
    <property type="entry name" value="F-box domain"/>
    <property type="match status" value="1"/>
</dbReference>
<evidence type="ECO:0000256" key="5">
    <source>
        <dbReference type="ARBA" id="ARBA00022835"/>
    </source>
</evidence>
<dbReference type="GO" id="GO:0032012">
    <property type="term" value="P:regulation of ARF protein signal transduction"/>
    <property type="evidence" value="ECO:0007669"/>
    <property type="project" value="InterPro"/>
</dbReference>
<comment type="similarity">
    <text evidence="8">Belongs to the exosome component 10/RRP6 family.</text>
</comment>
<dbReference type="PROSITE" id="PS50190">
    <property type="entry name" value="SEC7"/>
    <property type="match status" value="1"/>
</dbReference>
<dbReference type="GO" id="GO:0000166">
    <property type="term" value="F:nucleotide binding"/>
    <property type="evidence" value="ECO:0007669"/>
    <property type="project" value="InterPro"/>
</dbReference>
<dbReference type="GO" id="GO:0000176">
    <property type="term" value="C:nuclear exosome (RNase complex)"/>
    <property type="evidence" value="ECO:0007669"/>
    <property type="project" value="InterPro"/>
</dbReference>
<dbReference type="Pfam" id="PF01369">
    <property type="entry name" value="Sec7"/>
    <property type="match status" value="1"/>
</dbReference>
<dbReference type="Gene3D" id="3.30.420.10">
    <property type="entry name" value="Ribonuclease H-like superfamily/Ribonuclease H"/>
    <property type="match status" value="1"/>
</dbReference>
<evidence type="ECO:0000256" key="1">
    <source>
        <dbReference type="ARBA" id="ARBA00004123"/>
    </source>
</evidence>
<dbReference type="InterPro" id="IPR012588">
    <property type="entry name" value="Exosome-assoc_fac_Rrp6_N"/>
</dbReference>
<dbReference type="Pfam" id="PF12937">
    <property type="entry name" value="F-box-like"/>
    <property type="match status" value="1"/>
</dbReference>
<dbReference type="InterPro" id="IPR002562">
    <property type="entry name" value="3'-5'_exonuclease_dom"/>
</dbReference>
<evidence type="ECO:0000259" key="12">
    <source>
        <dbReference type="PROSITE" id="PS50967"/>
    </source>
</evidence>
<feature type="compositionally biased region" description="Polar residues" evidence="9">
    <location>
        <begin position="795"/>
        <end position="807"/>
    </location>
</feature>
<evidence type="ECO:0000259" key="10">
    <source>
        <dbReference type="PROSITE" id="PS50181"/>
    </source>
</evidence>
<comment type="subcellular location">
    <subcellularLocation>
        <location evidence="1">Nucleus</location>
    </subcellularLocation>
</comment>
<evidence type="ECO:0000259" key="11">
    <source>
        <dbReference type="PROSITE" id="PS50190"/>
    </source>
</evidence>
<dbReference type="Proteomes" id="UP000887562">
    <property type="component" value="Unplaced"/>
</dbReference>
<feature type="region of interest" description="Disordered" evidence="9">
    <location>
        <begin position="1101"/>
        <end position="1123"/>
    </location>
</feature>
<dbReference type="GO" id="GO:0005085">
    <property type="term" value="F:guanyl-nucleotide exchange factor activity"/>
    <property type="evidence" value="ECO:0007669"/>
    <property type="project" value="InterPro"/>
</dbReference>
<dbReference type="GO" id="GO:0071051">
    <property type="term" value="P:poly(A)-dependent snoRNA 3'-end processing"/>
    <property type="evidence" value="ECO:0007669"/>
    <property type="project" value="TreeGrafter"/>
</dbReference>
<keyword evidence="6" id="KW-0269">Exonuclease</keyword>
<dbReference type="GO" id="GO:0000175">
    <property type="term" value="F:3'-5'-RNA exonuclease activity"/>
    <property type="evidence" value="ECO:0007669"/>
    <property type="project" value="InterPro"/>
</dbReference>
<dbReference type="GO" id="GO:0071038">
    <property type="term" value="P:TRAMP-dependent tRNA surveillance pathway"/>
    <property type="evidence" value="ECO:0007669"/>
    <property type="project" value="TreeGrafter"/>
</dbReference>
<dbReference type="SMART" id="SM00474">
    <property type="entry name" value="35EXOc"/>
    <property type="match status" value="1"/>
</dbReference>
<dbReference type="GO" id="GO:0005730">
    <property type="term" value="C:nucleolus"/>
    <property type="evidence" value="ECO:0007669"/>
    <property type="project" value="TreeGrafter"/>
</dbReference>
<dbReference type="InterPro" id="IPR000904">
    <property type="entry name" value="Sec7_dom"/>
</dbReference>
<dbReference type="PROSITE" id="PS50967">
    <property type="entry name" value="HRDC"/>
    <property type="match status" value="1"/>
</dbReference>
<dbReference type="GO" id="GO:0000467">
    <property type="term" value="P:exonucleolytic trimming to generate mature 3'-end of 5.8S rRNA from tricistronic rRNA transcript (SSU-rRNA, 5.8S rRNA, LSU-rRNA)"/>
    <property type="evidence" value="ECO:0007669"/>
    <property type="project" value="InterPro"/>
</dbReference>
<dbReference type="Gene3D" id="1.10.1000.11">
    <property type="entry name" value="Arf Nucleotide-binding Site Opener,domain 2"/>
    <property type="match status" value="1"/>
</dbReference>
<dbReference type="PANTHER" id="PTHR12124">
    <property type="entry name" value="POLYMYOSITIS/SCLERODERMA AUTOANTIGEN-RELATED"/>
    <property type="match status" value="1"/>
</dbReference>
<dbReference type="PANTHER" id="PTHR12124:SF47">
    <property type="entry name" value="EXOSOME COMPONENT 10"/>
    <property type="match status" value="1"/>
</dbReference>
<dbReference type="GO" id="GO:0071037">
    <property type="term" value="P:nuclear polyadenylation-dependent snRNA catabolic process"/>
    <property type="evidence" value="ECO:0007669"/>
    <property type="project" value="TreeGrafter"/>
</dbReference>
<protein>
    <submittedName>
        <fullName evidence="14">Exosome component 10</fullName>
    </submittedName>
</protein>
<keyword evidence="13" id="KW-1185">Reference proteome</keyword>
<dbReference type="GO" id="GO:0071036">
    <property type="term" value="P:nuclear polyadenylation-dependent snoRNA catabolic process"/>
    <property type="evidence" value="ECO:0007669"/>
    <property type="project" value="TreeGrafter"/>
</dbReference>
<sequence>MPGNGCGEGDLTSASRRLVSTLVPSVAHAVKFSHEFPTNSTPAYTYYNDFAEYQAVMNGNSSKILTTIQDVIDELDGKANIMDAPQPKSLEEKFNTIVCINDEIIDRVTAVMDKEEFPDRANNSDAQNFLVTLDGEQTSLSSKENGCSPFDSDWNKRRDVDGRSTAKLFASKHIVRPQNFFTVRPDNSHAPFLPILKSKPNALVDLQDCTFEADPETGDYTHPYLSELEDYGKRLADYKYDTPASNPRPLPLDETPLDIIDTVDALNNMLQELSTASEIAVDLEHHSYRTFLGITCLVQLSTRAKDYIVDALALHDHLGQLNHLFTNPKVVKVLHGSNLDLMWLQRDFGVYIVNLFDTGQAARTLRFPRFSLAYLLQRFVGVSPNKAFQLADWRIRPLPKALIEYARSDTHYLLYVAELLRGLLAGQDLLTEVLQRSQELCLRIYKKPKFNTLEYLSKSHTVVRMSLDKRQLYALKHLCIVRDSIARKEDESHAFVLPNHMMHQIAEKLPKETTGMYACCNPVPPLLRKYVSDFHQVVLDARNGKHIEQEIDADVVIVESVTPASSSPNVVPSHTTASRSAPHDTLRLATQQTPNANSCQDSLRRNCPTRPSLFGRRFPQSPRPLSEAFIDPSRFVLQKILDAVKSIQVSDRVPVEEDLSFTSTALTPNASASETKEDRLFKQPPPVEHFSISGGKAPSPIKLTAAEAIEVEDLGAKFCLGSVSFGRSAQSRALANLKNRRQQRNSSPQQSEEFDQNRLPDSQEDDDVSTETDVVVLRDQELKRLPKGTKPQVRQGHSSGITTNLTKDSPPQPDQSPQSPPPPLARLEIPMTPEIQAAIHQTPSSSGRRKRRSRGGRGGGATGASSSTLQGSISFSRSGCASFTPSQPQDTWIITFPTLLYATPSTTAVCRPGKAKSATTEALGAGWGQAPMTNGERRSGVAPACLWHRPIAIRLGVHLCTRLSKRRHLPPLLLPLKEEYLQVNRISVVWCVGTLSCYLLILAIRAFHLAEAELSDDSPSRKEKKSLTSPTYPLPIPSHSVDPIIFQFGRKRPSDSDALDTRQHLFSPKRLCLDASSEIPSSSLLYSVFLGCEEPSAESTKRSRLSSYPSILKRPPPSRKRAPLNGSFHNANQDALPMSALTYQWLVTAFWGQMLAARAWTPPKEEPLDLSCKQSKSQFVNSNIFSSIRRLAEPVENAPVGLEAEIRRCNTFPQTFCRPTMDVSPRNLSLERLCLLPTFEALVNSARLFIDLKSNYLNSVDQRLGLKNLPYNESLVVYDVDDSEESISIWPAVSIAVEHCVSIVDKWALFLPQRYQSQLAALLPSSWRADTSINPEESEGRHFDLVDLPLELALSILSHLNPTDLYLASGVWWNLASNESLWRGLCRAYWPFCSVYETWRERPHFSFRILFLRLDEARLTFNSDAFEGIRYLQENEILKDDIHHVALYLHVTPGLDPVQKRRYLEASPEVLDEVIRLKDFRSAFLPDALRSLFTELPSPENDTHNFIPRLLERFSEHFVRCNPHIGLRPDVVYVLCFSLLMLSKDFASPQIKNKMSKREFIRNTRRAVPAADVELLGHFYDNVYVEGDIATWVTVKSSGVAPSASPPTAQRVTEVRTAPRPYRIIALS</sequence>
<evidence type="ECO:0000256" key="3">
    <source>
        <dbReference type="ARBA" id="ARBA00022722"/>
    </source>
</evidence>
<dbReference type="InterPro" id="IPR036397">
    <property type="entry name" value="RNaseH_sf"/>
</dbReference>
<dbReference type="InterPro" id="IPR023394">
    <property type="entry name" value="Sec7_C_sf"/>
</dbReference>
<reference evidence="14" key="1">
    <citation type="submission" date="2022-11" db="UniProtKB">
        <authorList>
            <consortium name="WormBaseParasite"/>
        </authorList>
    </citation>
    <scope>IDENTIFICATION</scope>
</reference>
<feature type="domain" description="F-box" evidence="10">
    <location>
        <begin position="1342"/>
        <end position="1385"/>
    </location>
</feature>
<dbReference type="Gene3D" id="1.20.1280.50">
    <property type="match status" value="1"/>
</dbReference>
<dbReference type="InterPro" id="IPR012337">
    <property type="entry name" value="RNaseH-like_sf"/>
</dbReference>
<keyword evidence="5" id="KW-0271">Exosome</keyword>
<dbReference type="SUPFAM" id="SSF48425">
    <property type="entry name" value="Sec7 domain"/>
    <property type="match status" value="1"/>
</dbReference>
<organism evidence="13 14">
    <name type="scientific">Echinococcus canadensis</name>
    <dbReference type="NCBI Taxonomy" id="519352"/>
    <lineage>
        <taxon>Eukaryota</taxon>
        <taxon>Metazoa</taxon>
        <taxon>Spiralia</taxon>
        <taxon>Lophotrochozoa</taxon>
        <taxon>Platyhelminthes</taxon>
        <taxon>Cestoda</taxon>
        <taxon>Eucestoda</taxon>
        <taxon>Cyclophyllidea</taxon>
        <taxon>Taeniidae</taxon>
        <taxon>Echinococcus</taxon>
        <taxon>Echinococcus canadensis group</taxon>
    </lineage>
</organism>
<dbReference type="InterPro" id="IPR045092">
    <property type="entry name" value="Rrp6-like"/>
</dbReference>
<name>A0A915ESR3_9CEST</name>
<feature type="compositionally biased region" description="Pro residues" evidence="9">
    <location>
        <begin position="810"/>
        <end position="824"/>
    </location>
</feature>
<dbReference type="SMART" id="SM00341">
    <property type="entry name" value="HRDC"/>
    <property type="match status" value="1"/>
</dbReference>
<dbReference type="Pfam" id="PF01612">
    <property type="entry name" value="DNA_pol_A_exo1"/>
    <property type="match status" value="1"/>
</dbReference>
<dbReference type="Gene3D" id="1.10.150.80">
    <property type="entry name" value="HRDC domain"/>
    <property type="match status" value="1"/>
</dbReference>
<dbReference type="InterPro" id="IPR044876">
    <property type="entry name" value="HRDC_dom_sf"/>
</dbReference>
<dbReference type="SUPFAM" id="SSF53098">
    <property type="entry name" value="Ribonuclease H-like"/>
    <property type="match status" value="1"/>
</dbReference>
<evidence type="ECO:0000256" key="2">
    <source>
        <dbReference type="ARBA" id="ARBA00022552"/>
    </source>
</evidence>
<evidence type="ECO:0000256" key="7">
    <source>
        <dbReference type="ARBA" id="ARBA00023242"/>
    </source>
</evidence>
<keyword evidence="4" id="KW-0378">Hydrolase</keyword>
<feature type="domain" description="HRDC" evidence="12">
    <location>
        <begin position="468"/>
        <end position="548"/>
    </location>
</feature>
<dbReference type="InterPro" id="IPR010997">
    <property type="entry name" value="HRDC-like_sf"/>
</dbReference>
<evidence type="ECO:0000256" key="8">
    <source>
        <dbReference type="ARBA" id="ARBA00043957"/>
    </source>
</evidence>
<dbReference type="SMART" id="SM00222">
    <property type="entry name" value="Sec7"/>
    <property type="match status" value="1"/>
</dbReference>
<dbReference type="PROSITE" id="PS50181">
    <property type="entry name" value="FBOX"/>
    <property type="match status" value="1"/>
</dbReference>
<proteinExistence type="inferred from homology"/>
<keyword evidence="3" id="KW-0540">Nuclease</keyword>
<evidence type="ECO:0000313" key="13">
    <source>
        <dbReference type="Proteomes" id="UP000887562"/>
    </source>
</evidence>
<dbReference type="GO" id="GO:0071035">
    <property type="term" value="P:nuclear polyadenylation-dependent rRNA catabolic process"/>
    <property type="evidence" value="ECO:0007669"/>
    <property type="project" value="TreeGrafter"/>
</dbReference>
<feature type="region of interest" description="Disordered" evidence="9">
    <location>
        <begin position="737"/>
        <end position="827"/>
    </location>
</feature>
<dbReference type="InterPro" id="IPR002121">
    <property type="entry name" value="HRDC_dom"/>
</dbReference>
<dbReference type="Gene3D" id="1.10.220.20">
    <property type="match status" value="1"/>
</dbReference>
<dbReference type="InterPro" id="IPR001810">
    <property type="entry name" value="F-box_dom"/>
</dbReference>
<dbReference type="InterPro" id="IPR049559">
    <property type="entry name" value="Rrp6p-like_exo"/>
</dbReference>
<evidence type="ECO:0000256" key="4">
    <source>
        <dbReference type="ARBA" id="ARBA00022801"/>
    </source>
</evidence>
<feature type="domain" description="SEC7" evidence="11">
    <location>
        <begin position="1414"/>
        <end position="1586"/>
    </location>
</feature>
<dbReference type="InterPro" id="IPR036047">
    <property type="entry name" value="F-box-like_dom_sf"/>
</dbReference>
<feature type="region of interest" description="Disordered" evidence="9">
    <location>
        <begin position="839"/>
        <end position="870"/>
    </location>
</feature>
<dbReference type="InterPro" id="IPR035999">
    <property type="entry name" value="Sec7_dom_sf"/>
</dbReference>
<dbReference type="GO" id="GO:0071040">
    <property type="term" value="P:nuclear polyadenylation-dependent antisense transcript catabolic process"/>
    <property type="evidence" value="ECO:0007669"/>
    <property type="project" value="TreeGrafter"/>
</dbReference>
<accession>A0A915ESR3</accession>
<dbReference type="GO" id="GO:0071044">
    <property type="term" value="P:histone mRNA catabolic process"/>
    <property type="evidence" value="ECO:0007669"/>
    <property type="project" value="TreeGrafter"/>
</dbReference>
<evidence type="ECO:0000256" key="6">
    <source>
        <dbReference type="ARBA" id="ARBA00022839"/>
    </source>
</evidence>
<dbReference type="SUPFAM" id="SSF47819">
    <property type="entry name" value="HRDC-like"/>
    <property type="match status" value="1"/>
</dbReference>